<comment type="caution">
    <text evidence="12">The sequence shown here is derived from an EMBL/GenBank/DDBJ whole genome shotgun (WGS) entry which is preliminary data.</text>
</comment>
<dbReference type="PROSITE" id="PS51192">
    <property type="entry name" value="HELICASE_ATP_BIND_1"/>
    <property type="match status" value="1"/>
</dbReference>
<dbReference type="GO" id="GO:0016787">
    <property type="term" value="F:hydrolase activity"/>
    <property type="evidence" value="ECO:0007669"/>
    <property type="project" value="UniProtKB-KW"/>
</dbReference>
<evidence type="ECO:0000256" key="1">
    <source>
        <dbReference type="ARBA" id="ARBA00022490"/>
    </source>
</evidence>
<evidence type="ECO:0000256" key="8">
    <source>
        <dbReference type="ARBA" id="ARBA00023204"/>
    </source>
</evidence>
<dbReference type="InterPro" id="IPR036101">
    <property type="entry name" value="CarD-like/TRCF_RID_sf"/>
</dbReference>
<dbReference type="InterPro" id="IPR011545">
    <property type="entry name" value="DEAD/DEAH_box_helicase_dom"/>
</dbReference>
<reference evidence="12 13" key="1">
    <citation type="submission" date="2020-11" db="EMBL/GenBank/DDBJ databases">
        <authorList>
            <person name="Peeters C."/>
        </authorList>
    </citation>
    <scope>NUCLEOTIDE SEQUENCE [LARGE SCALE GENOMIC DNA]</scope>
    <source>
        <strain evidence="12 13">LMG 7974</strain>
    </source>
</reference>
<keyword evidence="5" id="KW-0347">Helicase</keyword>
<evidence type="ECO:0000256" key="4">
    <source>
        <dbReference type="ARBA" id="ARBA00022801"/>
    </source>
</evidence>
<accession>A0ABN7K607</accession>
<dbReference type="NCBIfam" id="TIGR00580">
    <property type="entry name" value="mfd"/>
    <property type="match status" value="1"/>
</dbReference>
<evidence type="ECO:0000256" key="2">
    <source>
        <dbReference type="ARBA" id="ARBA00022741"/>
    </source>
</evidence>
<dbReference type="SUPFAM" id="SSF143517">
    <property type="entry name" value="TRCF domain-like"/>
    <property type="match status" value="1"/>
</dbReference>
<evidence type="ECO:0000313" key="12">
    <source>
        <dbReference type="EMBL" id="CAD7287870.1"/>
    </source>
</evidence>
<proteinExistence type="inferred from homology"/>
<dbReference type="Pfam" id="PF00270">
    <property type="entry name" value="DEAD"/>
    <property type="match status" value="1"/>
</dbReference>
<dbReference type="SMART" id="SM00490">
    <property type="entry name" value="HELICc"/>
    <property type="match status" value="1"/>
</dbReference>
<dbReference type="InterPro" id="IPR003711">
    <property type="entry name" value="CarD-like/TRCF_RID"/>
</dbReference>
<dbReference type="Gene3D" id="2.40.10.170">
    <property type="match status" value="1"/>
</dbReference>
<feature type="domain" description="Helicase C-terminal" evidence="11">
    <location>
        <begin position="655"/>
        <end position="817"/>
    </location>
</feature>
<evidence type="ECO:0000256" key="5">
    <source>
        <dbReference type="ARBA" id="ARBA00022806"/>
    </source>
</evidence>
<dbReference type="HAMAP" id="MF_00969">
    <property type="entry name" value="TRCF"/>
    <property type="match status" value="1"/>
</dbReference>
<dbReference type="InterPro" id="IPR005118">
    <property type="entry name" value="TRCF_C"/>
</dbReference>
<dbReference type="Gene3D" id="3.30.2060.10">
    <property type="entry name" value="Penicillin-binding protein 1b domain"/>
    <property type="match status" value="1"/>
</dbReference>
<comment type="similarity">
    <text evidence="9">In the N-terminal section; belongs to the UvrB family.</text>
</comment>
<keyword evidence="6 9" id="KW-0067">ATP-binding</keyword>
<dbReference type="SMART" id="SM00982">
    <property type="entry name" value="TRCF"/>
    <property type="match status" value="1"/>
</dbReference>
<keyword evidence="13" id="KW-1185">Reference proteome</keyword>
<evidence type="ECO:0000256" key="6">
    <source>
        <dbReference type="ARBA" id="ARBA00022840"/>
    </source>
</evidence>
<dbReference type="SUPFAM" id="SSF141259">
    <property type="entry name" value="CarD-like"/>
    <property type="match status" value="1"/>
</dbReference>
<dbReference type="InterPro" id="IPR014001">
    <property type="entry name" value="Helicase_ATP-bd"/>
</dbReference>
<dbReference type="EMBL" id="CAJHOF010000005">
    <property type="protein sequence ID" value="CAD7287870.1"/>
    <property type="molecule type" value="Genomic_DNA"/>
</dbReference>
<evidence type="ECO:0000259" key="11">
    <source>
        <dbReference type="PROSITE" id="PS51194"/>
    </source>
</evidence>
<name>A0ABN7K607_9BACT</name>
<dbReference type="SMART" id="SM00487">
    <property type="entry name" value="DEXDc"/>
    <property type="match status" value="1"/>
</dbReference>
<dbReference type="InterPro" id="IPR037235">
    <property type="entry name" value="TRCF-like_C_D7"/>
</dbReference>
<evidence type="ECO:0000259" key="10">
    <source>
        <dbReference type="PROSITE" id="PS51192"/>
    </source>
</evidence>
<dbReference type="InterPro" id="IPR004576">
    <property type="entry name" value="Mfd"/>
</dbReference>
<dbReference type="SMART" id="SM01058">
    <property type="entry name" value="CarD_TRCF"/>
    <property type="match status" value="1"/>
</dbReference>
<keyword evidence="3 9" id="KW-0227">DNA damage</keyword>
<sequence length="984" mass="111660">MQAKVFEHFSGNFDTEILITEDDKEAVLASHAAGFAGVECFVLPDFRARYGDDLRSFSTELFELSKQLNKYHKFDGKKLLISPFHTLLHKLPTKKHLENFIINFGDNLDLKNLAQTFMRFGYECVDIVESEGEFSIRADIVDIFGVGFEQPVRILFFDTEVESIRYYDTSTQLSKKDELENVCIMPKIASLTATEYEKVNKNIQNFNSDAIIRDINSLGFWAIDDFDDYLSIYKAKLLKKIDFDAYEIQSDKFKGFGILSEASIYSDLQVSLNPDFVMLNSRKKIEILARNESLFRSLNITGDNIIFTQSPFILNITSNNHIIVSLNKLEKKKRISRTSLVIDELKPNDYVVHEEYGIGQFVGLETISVLGATREFVVINYQNNDRLLLPVENLNMIDRYIASNGSTAVLDRLGKASFAKLKEKVREKLFIIASKIIAIAAKRELIKGIILSKDEYEYLRFLNSAGFSYTIDQQTAIDEIFTDLKSGMVMDRLLSGDVGFGKTEVAMNAIFACVKSGYQALFFVPTTLLSAQHYKSLKDRFSSFNIDVYRLDRFTSTKEKASLKKALDDGKAVVCVGTHALLNLKASNIGLIVVDEEHKFGVKQKEQLKEISSTSHVLSMSATPIPRSLNMALSKIKSYSSLKTPPSSRLDVRTSVKEFDDKLIKEAILREIRRAGQIFYIHNHIADMPQTENFLKKLLPSLRILTLHSKIPAKTTEEEMIRFENGEYDVLLCTSIVESGIHLPNTNTIIVENANKFGMADLHQLRGRVGRGDKQAYCYFLIDDKSNISEDALKRLNALQSNSSLGSGAVLAYHDLEIRGGGNIVGEAQSGHIEAIGYSLYLKMLEDEINKILNQNEPRDSKVELKLSVNAYLNAHLIREDRLRLELYRRLSKCDDINKVYEISSEIEDRFGKLDIYTKQFLDLIVIKILCSKCGYKAISNAGMNIVLTDKNDDKIRLKSRSMDDDDILAEILVYLRSKVKDKN</sequence>
<evidence type="ECO:0000256" key="9">
    <source>
        <dbReference type="HAMAP-Rule" id="MF_00969"/>
    </source>
</evidence>
<gene>
    <name evidence="9 12" type="primary">mfd</name>
    <name evidence="12" type="ORF">LMG7974_00752</name>
</gene>
<feature type="domain" description="Helicase ATP-binding" evidence="10">
    <location>
        <begin position="483"/>
        <end position="642"/>
    </location>
</feature>
<dbReference type="InterPro" id="IPR001650">
    <property type="entry name" value="Helicase_C-like"/>
</dbReference>
<keyword evidence="7 9" id="KW-0238">DNA-binding</keyword>
<comment type="similarity">
    <text evidence="9">In the C-terminal section; belongs to the helicase family. RecG subfamily.</text>
</comment>
<organism evidence="12 13">
    <name type="scientific">Campylobacter majalis</name>
    <dbReference type="NCBI Taxonomy" id="2790656"/>
    <lineage>
        <taxon>Bacteria</taxon>
        <taxon>Pseudomonadati</taxon>
        <taxon>Campylobacterota</taxon>
        <taxon>Epsilonproteobacteria</taxon>
        <taxon>Campylobacterales</taxon>
        <taxon>Campylobacteraceae</taxon>
        <taxon>Campylobacter</taxon>
    </lineage>
</organism>
<comment type="function">
    <text evidence="9">Couples transcription and DNA repair by recognizing RNA polymerase (RNAP) stalled at DNA lesions. Mediates ATP-dependent release of RNAP and its truncated transcript from the DNA, and recruitment of nucleotide excision repair machinery to the damaged site.</text>
</comment>
<dbReference type="RefSeq" id="WP_229932559.1">
    <property type="nucleotide sequence ID" value="NZ_CAJHOF010000005.1"/>
</dbReference>
<dbReference type="InterPro" id="IPR041471">
    <property type="entry name" value="UvrB_inter"/>
</dbReference>
<dbReference type="Pfam" id="PF02559">
    <property type="entry name" value="CarD_TRCF_RID"/>
    <property type="match status" value="1"/>
</dbReference>
<evidence type="ECO:0000256" key="3">
    <source>
        <dbReference type="ARBA" id="ARBA00022763"/>
    </source>
</evidence>
<keyword evidence="1 9" id="KW-0963">Cytoplasm</keyword>
<dbReference type="Pfam" id="PF00271">
    <property type="entry name" value="Helicase_C"/>
    <property type="match status" value="1"/>
</dbReference>
<dbReference type="Gene3D" id="3.40.50.300">
    <property type="entry name" value="P-loop containing nucleotide triphosphate hydrolases"/>
    <property type="match status" value="2"/>
</dbReference>
<dbReference type="Gene3D" id="3.90.1150.50">
    <property type="entry name" value="Transcription-repair-coupling factor, D7 domain"/>
    <property type="match status" value="1"/>
</dbReference>
<dbReference type="Proteomes" id="UP000789803">
    <property type="component" value="Unassembled WGS sequence"/>
</dbReference>
<dbReference type="PANTHER" id="PTHR47964">
    <property type="entry name" value="ATP-DEPENDENT DNA HELICASE HOMOLOG RECG, CHLOROPLASTIC"/>
    <property type="match status" value="1"/>
</dbReference>
<dbReference type="Pfam" id="PF03461">
    <property type="entry name" value="TRCF"/>
    <property type="match status" value="1"/>
</dbReference>
<keyword evidence="2 9" id="KW-0547">Nucleotide-binding</keyword>
<evidence type="ECO:0000256" key="7">
    <source>
        <dbReference type="ARBA" id="ARBA00023125"/>
    </source>
</evidence>
<dbReference type="InterPro" id="IPR027417">
    <property type="entry name" value="P-loop_NTPase"/>
</dbReference>
<dbReference type="SUPFAM" id="SSF52540">
    <property type="entry name" value="P-loop containing nucleoside triphosphate hydrolases"/>
    <property type="match status" value="3"/>
</dbReference>
<dbReference type="InterPro" id="IPR047112">
    <property type="entry name" value="RecG/Mfd"/>
</dbReference>
<dbReference type="PANTHER" id="PTHR47964:SF1">
    <property type="entry name" value="ATP-DEPENDENT DNA HELICASE HOMOLOG RECG, CHLOROPLASTIC"/>
    <property type="match status" value="1"/>
</dbReference>
<protein>
    <recommendedName>
        <fullName evidence="9">Transcription-repair-coupling factor</fullName>
        <shortName evidence="9">TRCF</shortName>
        <ecNumber evidence="9">3.6.4.-</ecNumber>
    </recommendedName>
</protein>
<keyword evidence="4 9" id="KW-0378">Hydrolase</keyword>
<comment type="subcellular location">
    <subcellularLocation>
        <location evidence="9">Cytoplasm</location>
    </subcellularLocation>
</comment>
<keyword evidence="8 9" id="KW-0234">DNA repair</keyword>
<dbReference type="Gene3D" id="3.40.50.11180">
    <property type="match status" value="1"/>
</dbReference>
<dbReference type="PROSITE" id="PS51194">
    <property type="entry name" value="HELICASE_CTER"/>
    <property type="match status" value="1"/>
</dbReference>
<evidence type="ECO:0000313" key="13">
    <source>
        <dbReference type="Proteomes" id="UP000789803"/>
    </source>
</evidence>
<dbReference type="Pfam" id="PF17757">
    <property type="entry name" value="UvrB_inter"/>
    <property type="match status" value="1"/>
</dbReference>
<dbReference type="EC" id="3.6.4.-" evidence="9"/>